<dbReference type="SUPFAM" id="SSF51110">
    <property type="entry name" value="alpha-D-mannose-specific plant lectins"/>
    <property type="match status" value="1"/>
</dbReference>
<gene>
    <name evidence="5" type="ORF">DH2020_011367</name>
</gene>
<dbReference type="InterPro" id="IPR036426">
    <property type="entry name" value="Bulb-type_lectin_dom_sf"/>
</dbReference>
<dbReference type="PROSITE" id="PS50927">
    <property type="entry name" value="BULB_LECTIN"/>
    <property type="match status" value="1"/>
</dbReference>
<evidence type="ECO:0000256" key="2">
    <source>
        <dbReference type="ARBA" id="ARBA00023180"/>
    </source>
</evidence>
<evidence type="ECO:0000256" key="1">
    <source>
        <dbReference type="ARBA" id="ARBA00022729"/>
    </source>
</evidence>
<keyword evidence="3" id="KW-0472">Membrane</keyword>
<name>A0ABR0XDA7_REHGL</name>
<protein>
    <recommendedName>
        <fullName evidence="4">Bulb-type lectin domain-containing protein</fullName>
    </recommendedName>
</protein>
<proteinExistence type="predicted"/>
<evidence type="ECO:0000259" key="4">
    <source>
        <dbReference type="PROSITE" id="PS50927"/>
    </source>
</evidence>
<accession>A0ABR0XDA7</accession>
<reference evidence="5 6" key="1">
    <citation type="journal article" date="2021" name="Comput. Struct. Biotechnol. J.">
        <title>De novo genome assembly of the potent medicinal plant Rehmannia glutinosa using nanopore technology.</title>
        <authorList>
            <person name="Ma L."/>
            <person name="Dong C."/>
            <person name="Song C."/>
            <person name="Wang X."/>
            <person name="Zheng X."/>
            <person name="Niu Y."/>
            <person name="Chen S."/>
            <person name="Feng W."/>
        </authorList>
    </citation>
    <scope>NUCLEOTIDE SEQUENCE [LARGE SCALE GENOMIC DNA]</scope>
    <source>
        <strain evidence="5">DH-2019</strain>
    </source>
</reference>
<sequence length="244" mass="27833">MDNIEFQRKHHTIETMRTSNEYFTFLLVFMSLLIINQFSQAQDTLNTTQVITDGETLISSGGSFELGFFSPGNNSNNRYVGIWYRKITAFTVVWVANRDNPLTNTSGAVLKVTRPGILALVNGTNDIIWSSNTSRVAQSPVAQLLDSGNLVLKQENDENYLWQSFDYPTDTLLPGMRFGRNFVTGHENYLSSWKSSEDPGDGDYNYHLDPTGYPHVVIRTGFCRTAKIRTLEWSRVQWIPWIEN</sequence>
<dbReference type="Proteomes" id="UP001318860">
    <property type="component" value="Unassembled WGS sequence"/>
</dbReference>
<dbReference type="PANTHER" id="PTHR32444:SF205">
    <property type="match status" value="1"/>
</dbReference>
<evidence type="ECO:0000256" key="3">
    <source>
        <dbReference type="SAM" id="Phobius"/>
    </source>
</evidence>
<keyword evidence="3" id="KW-1133">Transmembrane helix</keyword>
<dbReference type="InterPro" id="IPR001480">
    <property type="entry name" value="Bulb-type_lectin_dom"/>
</dbReference>
<keyword evidence="2" id="KW-0325">Glycoprotein</keyword>
<keyword evidence="1" id="KW-0732">Signal</keyword>
<feature type="domain" description="Bulb-type lectin" evidence="4">
    <location>
        <begin position="42"/>
        <end position="165"/>
    </location>
</feature>
<dbReference type="Pfam" id="PF01453">
    <property type="entry name" value="B_lectin"/>
    <property type="match status" value="1"/>
</dbReference>
<evidence type="ECO:0000313" key="6">
    <source>
        <dbReference type="Proteomes" id="UP001318860"/>
    </source>
</evidence>
<dbReference type="CDD" id="cd00028">
    <property type="entry name" value="B_lectin"/>
    <property type="match status" value="1"/>
</dbReference>
<organism evidence="5 6">
    <name type="scientific">Rehmannia glutinosa</name>
    <name type="common">Chinese foxglove</name>
    <dbReference type="NCBI Taxonomy" id="99300"/>
    <lineage>
        <taxon>Eukaryota</taxon>
        <taxon>Viridiplantae</taxon>
        <taxon>Streptophyta</taxon>
        <taxon>Embryophyta</taxon>
        <taxon>Tracheophyta</taxon>
        <taxon>Spermatophyta</taxon>
        <taxon>Magnoliopsida</taxon>
        <taxon>eudicotyledons</taxon>
        <taxon>Gunneridae</taxon>
        <taxon>Pentapetalae</taxon>
        <taxon>asterids</taxon>
        <taxon>lamiids</taxon>
        <taxon>Lamiales</taxon>
        <taxon>Orobanchaceae</taxon>
        <taxon>Rehmannieae</taxon>
        <taxon>Rehmannia</taxon>
    </lineage>
</organism>
<evidence type="ECO:0000313" key="5">
    <source>
        <dbReference type="EMBL" id="KAK6157119.1"/>
    </source>
</evidence>
<keyword evidence="6" id="KW-1185">Reference proteome</keyword>
<keyword evidence="3" id="KW-0812">Transmembrane</keyword>
<feature type="transmembrane region" description="Helical" evidence="3">
    <location>
        <begin position="21"/>
        <end position="39"/>
    </location>
</feature>
<dbReference type="Gene3D" id="2.90.10.10">
    <property type="entry name" value="Bulb-type lectin domain"/>
    <property type="match status" value="1"/>
</dbReference>
<dbReference type="SMART" id="SM00108">
    <property type="entry name" value="B_lectin"/>
    <property type="match status" value="1"/>
</dbReference>
<dbReference type="PANTHER" id="PTHR32444">
    <property type="entry name" value="BULB-TYPE LECTIN DOMAIN-CONTAINING PROTEIN"/>
    <property type="match status" value="1"/>
</dbReference>
<dbReference type="EMBL" id="JABTTQ020000005">
    <property type="protein sequence ID" value="KAK6157119.1"/>
    <property type="molecule type" value="Genomic_DNA"/>
</dbReference>
<comment type="caution">
    <text evidence="5">The sequence shown here is derived from an EMBL/GenBank/DDBJ whole genome shotgun (WGS) entry which is preliminary data.</text>
</comment>